<proteinExistence type="predicted"/>
<evidence type="ECO:0000259" key="1">
    <source>
        <dbReference type="PROSITE" id="PS50943"/>
    </source>
</evidence>
<organism evidence="2 3">
    <name type="scientific">Streptomyces galilaeus</name>
    <dbReference type="NCBI Taxonomy" id="33899"/>
    <lineage>
        <taxon>Bacteria</taxon>
        <taxon>Bacillati</taxon>
        <taxon>Actinomycetota</taxon>
        <taxon>Actinomycetes</taxon>
        <taxon>Kitasatosporales</taxon>
        <taxon>Streptomycetaceae</taxon>
        <taxon>Streptomyces</taxon>
    </lineage>
</organism>
<feature type="domain" description="HTH cro/C1-type" evidence="1">
    <location>
        <begin position="18"/>
        <end position="73"/>
    </location>
</feature>
<dbReference type="SMART" id="SM00530">
    <property type="entry name" value="HTH_XRE"/>
    <property type="match status" value="1"/>
</dbReference>
<dbReference type="EMBL" id="JBJVNE010000003">
    <property type="protein sequence ID" value="MFM9646054.1"/>
    <property type="molecule type" value="Genomic_DNA"/>
</dbReference>
<dbReference type="SUPFAM" id="SSF47413">
    <property type="entry name" value="lambda repressor-like DNA-binding domains"/>
    <property type="match status" value="1"/>
</dbReference>
<dbReference type="PROSITE" id="PS50943">
    <property type="entry name" value="HTH_CROC1"/>
    <property type="match status" value="1"/>
</dbReference>
<dbReference type="InterPro" id="IPR043917">
    <property type="entry name" value="DUF5753"/>
</dbReference>
<reference evidence="2 3" key="1">
    <citation type="submission" date="2024-12" db="EMBL/GenBank/DDBJ databases">
        <title>Forecasting of Potato common scab and diversities of Pathogenic streptomyces spp. in china.</title>
        <authorList>
            <person name="Handique U."/>
            <person name="Wu J."/>
        </authorList>
    </citation>
    <scope>NUCLEOTIDE SEQUENCE [LARGE SCALE GENOMIC DNA]</scope>
    <source>
        <strain evidence="2 3">ZRIMU1585</strain>
    </source>
</reference>
<keyword evidence="3" id="KW-1185">Reference proteome</keyword>
<dbReference type="Pfam" id="PF13560">
    <property type="entry name" value="HTH_31"/>
    <property type="match status" value="1"/>
</dbReference>
<dbReference type="Proteomes" id="UP001631993">
    <property type="component" value="Unassembled WGS sequence"/>
</dbReference>
<evidence type="ECO:0000313" key="3">
    <source>
        <dbReference type="Proteomes" id="UP001631993"/>
    </source>
</evidence>
<dbReference type="Gene3D" id="1.10.260.40">
    <property type="entry name" value="lambda repressor-like DNA-binding domains"/>
    <property type="match status" value="1"/>
</dbReference>
<accession>A0ABW9IG34</accession>
<dbReference type="CDD" id="cd00093">
    <property type="entry name" value="HTH_XRE"/>
    <property type="match status" value="1"/>
</dbReference>
<dbReference type="InterPro" id="IPR001387">
    <property type="entry name" value="Cro/C1-type_HTH"/>
</dbReference>
<dbReference type="InterPro" id="IPR010982">
    <property type="entry name" value="Lambda_DNA-bd_dom_sf"/>
</dbReference>
<dbReference type="RefSeq" id="WP_369279298.1">
    <property type="nucleotide sequence ID" value="NZ_JBJVMW010000002.1"/>
</dbReference>
<name>A0ABW9IG34_STRGJ</name>
<dbReference type="Pfam" id="PF19054">
    <property type="entry name" value="DUF5753"/>
    <property type="match status" value="1"/>
</dbReference>
<sequence length="283" mass="30880">MPPALTATLRQQRLGSELRKLRERAGLSSTAAAALLGGPQARISNIEAGRYAVSADRVRALAHNYSCADEAYVDALAAMTGGRKRGWWDEYRDTLPSGLLDLAELENHAVALGVAVTVHMPGLLQTPEHARATMREAVPPLRPYEIEHRVSYRVKRQAVLFEDTPTPYTAIVHEAALRMGFGGPDITRAQLRHLLEMSDQPTITVLVIPFGQTGFPAAGQPITLAAGPVSKLDTVVLDTDHGCEFLDAEAQLDRYRSVLDRMKSSALPEPKSRDLIHHIAGNQ</sequence>
<comment type="caution">
    <text evidence="2">The sequence shown here is derived from an EMBL/GenBank/DDBJ whole genome shotgun (WGS) entry which is preliminary data.</text>
</comment>
<protein>
    <submittedName>
        <fullName evidence="2">Helix-turn-helix domain-containing protein</fullName>
    </submittedName>
</protein>
<evidence type="ECO:0000313" key="2">
    <source>
        <dbReference type="EMBL" id="MFM9646054.1"/>
    </source>
</evidence>
<gene>
    <name evidence="2" type="ORF">ACKI1S_07880</name>
</gene>